<evidence type="ECO:0000256" key="1">
    <source>
        <dbReference type="ARBA" id="ARBA00023224"/>
    </source>
</evidence>
<dbReference type="GO" id="GO:0007165">
    <property type="term" value="P:signal transduction"/>
    <property type="evidence" value="ECO:0007669"/>
    <property type="project" value="UniProtKB-KW"/>
</dbReference>
<dbReference type="SUPFAM" id="SSF58104">
    <property type="entry name" value="Methyl-accepting chemotaxis protein (MCP) signaling domain"/>
    <property type="match status" value="1"/>
</dbReference>
<dbReference type="AlphaFoldDB" id="D5CTK5"/>
<evidence type="ECO:0000256" key="2">
    <source>
        <dbReference type="ARBA" id="ARBA00029447"/>
    </source>
</evidence>
<dbReference type="RefSeq" id="WP_013028210.1">
    <property type="nucleotide sequence ID" value="NC_013959.1"/>
</dbReference>
<dbReference type="STRING" id="580332.Slit_0069"/>
<evidence type="ECO:0000259" key="4">
    <source>
        <dbReference type="PROSITE" id="PS50111"/>
    </source>
</evidence>
<dbReference type="PANTHER" id="PTHR32089:SF112">
    <property type="entry name" value="LYSOZYME-LIKE PROTEIN-RELATED"/>
    <property type="match status" value="1"/>
</dbReference>
<dbReference type="eggNOG" id="COG0840">
    <property type="taxonomic scope" value="Bacteria"/>
</dbReference>
<keyword evidence="1 3" id="KW-0807">Transducer</keyword>
<comment type="similarity">
    <text evidence="2">Belongs to the methyl-accepting chemotaxis (MCP) protein family.</text>
</comment>
<dbReference type="InterPro" id="IPR004089">
    <property type="entry name" value="MCPsignal_dom"/>
</dbReference>
<dbReference type="CDD" id="cd11386">
    <property type="entry name" value="MCP_signal"/>
    <property type="match status" value="1"/>
</dbReference>
<dbReference type="EMBL" id="CP001965">
    <property type="protein sequence ID" value="ADE10311.1"/>
    <property type="molecule type" value="Genomic_DNA"/>
</dbReference>
<dbReference type="Proteomes" id="UP000001625">
    <property type="component" value="Chromosome"/>
</dbReference>
<dbReference type="SMART" id="SM00283">
    <property type="entry name" value="MA"/>
    <property type="match status" value="1"/>
</dbReference>
<accession>D5CTK5</accession>
<feature type="domain" description="Methyl-accepting transducer" evidence="4">
    <location>
        <begin position="441"/>
        <end position="681"/>
    </location>
</feature>
<organism evidence="6 7">
    <name type="scientific">Sideroxydans lithotrophicus (strain ES-1)</name>
    <dbReference type="NCBI Taxonomy" id="580332"/>
    <lineage>
        <taxon>Bacteria</taxon>
        <taxon>Pseudomonadati</taxon>
        <taxon>Pseudomonadota</taxon>
        <taxon>Betaproteobacteria</taxon>
        <taxon>Nitrosomonadales</taxon>
        <taxon>Gallionellaceae</taxon>
        <taxon>Sideroxydans</taxon>
    </lineage>
</organism>
<sequence length="724" mass="79904">MLKSELMNLSPQEKRWLPWFGPTGKFAMRWATFINRRRYPILEQTFESIASTRVQTLINWANHQWALLEGMADEVRRELPAPTAALMQSLLERAPDFSEIFIAGTDGRVISSSLVSRSGASGKIPPALQTAPNKRFLYGPYIDPVTQAVGPSCSKFHDAVTVMFYLPLDLDGKVAGYLCGRVPNDVLGDLIQREAGHIFVDSGDNYLFMVKSVADPGIQPGTALSRSRFEDSTFSLGDNLKQGIHTEFGIVKIRSHTELELVFNDPATMRLHPGVRETIAHGENLFVTYPGYSDYRHIPVIGKGVTFQMPGSPDTWGMMCEADLEEANRFRSVNFLMMRTSLALLSMTWLITFGTSELLRLDASWTALLNLALSGMGALLFYRIGLKPMTERLRLMARMIRVLAEGGGNLSQRMERSHATVDEPAIMSQWVNSFIDTLDGTVSRVIHATGEIDENHQNMMDRNQEATVAVHQVLAAIQEILLSLQRQMADIDTATHTTSEIRAAMQLAVDNSQQQFKLVQLRTQGIRGSIDQSSQTIKRLSASTEEIGKIVMVITAIADQTNLLALNAAIEAARAGEAGRGFSVVADEVRKLAERTAAATQEIRMMIGTVQNQAREAVQIMESGSAGMEEGLRLAEAAASDNTGMQEILERMFSLIQGIADSAHRYGKDVQGIAKVTESMRGALDELNFSVARARQTSLRLQQLSGQFQVSQMHGRQYAGGSTP</sequence>
<gene>
    <name evidence="6" type="ordered locus">Slit_0069</name>
</gene>
<dbReference type="GO" id="GO:0016020">
    <property type="term" value="C:membrane"/>
    <property type="evidence" value="ECO:0007669"/>
    <property type="project" value="InterPro"/>
</dbReference>
<dbReference type="CDD" id="cd18773">
    <property type="entry name" value="PDC1_HK_sensor"/>
    <property type="match status" value="1"/>
</dbReference>
<evidence type="ECO:0000259" key="5">
    <source>
        <dbReference type="PROSITE" id="PS50885"/>
    </source>
</evidence>
<protein>
    <submittedName>
        <fullName evidence="6">Methyl-accepting chemotaxis sensory transducer</fullName>
    </submittedName>
</protein>
<name>D5CTK5_SIDLE</name>
<dbReference type="PROSITE" id="PS50111">
    <property type="entry name" value="CHEMOTAXIS_TRANSDUC_2"/>
    <property type="match status" value="1"/>
</dbReference>
<dbReference type="OrthoDB" id="2489132at2"/>
<dbReference type="InterPro" id="IPR003660">
    <property type="entry name" value="HAMP_dom"/>
</dbReference>
<evidence type="ECO:0000313" key="7">
    <source>
        <dbReference type="Proteomes" id="UP000001625"/>
    </source>
</evidence>
<dbReference type="PROSITE" id="PS50885">
    <property type="entry name" value="HAMP"/>
    <property type="match status" value="1"/>
</dbReference>
<dbReference type="KEGG" id="slt:Slit_0069"/>
<dbReference type="Gene3D" id="1.10.287.950">
    <property type="entry name" value="Methyl-accepting chemotaxis protein"/>
    <property type="match status" value="1"/>
</dbReference>
<keyword evidence="7" id="KW-1185">Reference proteome</keyword>
<dbReference type="HOGENOM" id="CLU_378863_0_0_4"/>
<reference evidence="6 7" key="1">
    <citation type="submission" date="2010-03" db="EMBL/GenBank/DDBJ databases">
        <title>Complete sequence of Sideroxydans lithotrophicus ES-1.</title>
        <authorList>
            <consortium name="US DOE Joint Genome Institute"/>
            <person name="Lucas S."/>
            <person name="Copeland A."/>
            <person name="Lapidus A."/>
            <person name="Cheng J.-F."/>
            <person name="Bruce D."/>
            <person name="Goodwin L."/>
            <person name="Pitluck S."/>
            <person name="Munk A.C."/>
            <person name="Detter J.C."/>
            <person name="Han C."/>
            <person name="Tapia R."/>
            <person name="Larimer F."/>
            <person name="Land M."/>
            <person name="Hauser L."/>
            <person name="Kyrpides N."/>
            <person name="Ivanova N."/>
            <person name="Emerson D."/>
            <person name="Woyke T."/>
        </authorList>
    </citation>
    <scope>NUCLEOTIDE SEQUENCE [LARGE SCALE GENOMIC DNA]</scope>
    <source>
        <strain evidence="6 7">ES-1</strain>
    </source>
</reference>
<evidence type="ECO:0000256" key="3">
    <source>
        <dbReference type="PROSITE-ProRule" id="PRU00284"/>
    </source>
</evidence>
<dbReference type="PANTHER" id="PTHR32089">
    <property type="entry name" value="METHYL-ACCEPTING CHEMOTAXIS PROTEIN MCPB"/>
    <property type="match status" value="1"/>
</dbReference>
<evidence type="ECO:0000313" key="6">
    <source>
        <dbReference type="EMBL" id="ADE10311.1"/>
    </source>
</evidence>
<proteinExistence type="inferred from homology"/>
<dbReference type="Pfam" id="PF00015">
    <property type="entry name" value="MCPsignal"/>
    <property type="match status" value="1"/>
</dbReference>
<feature type="domain" description="HAMP" evidence="5">
    <location>
        <begin position="387"/>
        <end position="443"/>
    </location>
</feature>